<evidence type="ECO:0008006" key="5">
    <source>
        <dbReference type="Google" id="ProtNLM"/>
    </source>
</evidence>
<dbReference type="PRINTS" id="PR00080">
    <property type="entry name" value="SDRFAMILY"/>
</dbReference>
<reference evidence="4" key="1">
    <citation type="submission" date="2015-12" db="EMBL/GenBank/DDBJ databases">
        <title>De novo transcriptome assembly of four potential Pierce s Disease insect vectors from Arizona vineyards.</title>
        <authorList>
            <person name="Tassone E.E."/>
        </authorList>
    </citation>
    <scope>NUCLEOTIDE SEQUENCE</scope>
</reference>
<proteinExistence type="inferred from homology"/>
<dbReference type="PANTHER" id="PTHR43115:SF4">
    <property type="entry name" value="DEHYDROGENASE_REDUCTASE SDR FAMILY MEMBER 11"/>
    <property type="match status" value="1"/>
</dbReference>
<sequence length="252" mass="27699">SDLRMENWLGKVAVVTGVSSGIGKAITKELVGRGMTVVGLARRETHLKELSDDLQNSVGKFHSKTVDLTNEDDILAAFIWIEETLGATHLLINNAGVMVYASLIDGKTEDWMKQMNTQIVGTNVCTREAIKSMKKHGVNDGIIININSVAGHYIPKPMYVPVMYTASKYALSVISEGLRRELIDQKSSIRVSSISPGLVRTEKVDAMPMFDTIPTLQLKDIASAVVFIIESPPTVEIKEIIINPVHVEIRQS</sequence>
<organism evidence="4">
    <name type="scientific">Clastoptera arizonana</name>
    <name type="common">Arizona spittle bug</name>
    <dbReference type="NCBI Taxonomy" id="38151"/>
    <lineage>
        <taxon>Eukaryota</taxon>
        <taxon>Metazoa</taxon>
        <taxon>Ecdysozoa</taxon>
        <taxon>Arthropoda</taxon>
        <taxon>Hexapoda</taxon>
        <taxon>Insecta</taxon>
        <taxon>Pterygota</taxon>
        <taxon>Neoptera</taxon>
        <taxon>Paraneoptera</taxon>
        <taxon>Hemiptera</taxon>
        <taxon>Auchenorrhyncha</taxon>
        <taxon>Cercopoidea</taxon>
        <taxon>Clastopteridae</taxon>
        <taxon>Clastoptera</taxon>
    </lineage>
</organism>
<dbReference type="PRINTS" id="PR00081">
    <property type="entry name" value="GDHRDH"/>
</dbReference>
<gene>
    <name evidence="4" type="ORF">g.13338</name>
</gene>
<dbReference type="PANTHER" id="PTHR43115">
    <property type="entry name" value="DEHYDROGENASE/REDUCTASE SDR FAMILY MEMBER 11"/>
    <property type="match status" value="1"/>
</dbReference>
<evidence type="ECO:0000313" key="4">
    <source>
        <dbReference type="EMBL" id="JAS31608.1"/>
    </source>
</evidence>
<dbReference type="AlphaFoldDB" id="A0A1B6E109"/>
<dbReference type="FunFam" id="3.40.50.720:FF:000047">
    <property type="entry name" value="NADP-dependent L-serine/L-allo-threonine dehydrogenase"/>
    <property type="match status" value="1"/>
</dbReference>
<dbReference type="SUPFAM" id="SSF51735">
    <property type="entry name" value="NAD(P)-binding Rossmann-fold domains"/>
    <property type="match status" value="1"/>
</dbReference>
<feature type="non-terminal residue" evidence="4">
    <location>
        <position position="1"/>
    </location>
</feature>
<dbReference type="Pfam" id="PF00106">
    <property type="entry name" value="adh_short"/>
    <property type="match status" value="1"/>
</dbReference>
<dbReference type="InterPro" id="IPR002347">
    <property type="entry name" value="SDR_fam"/>
</dbReference>
<name>A0A1B6E109_9HEMI</name>
<accession>A0A1B6E109</accession>
<dbReference type="InterPro" id="IPR036291">
    <property type="entry name" value="NAD(P)-bd_dom_sf"/>
</dbReference>
<dbReference type="Gene3D" id="3.40.50.720">
    <property type="entry name" value="NAD(P)-binding Rossmann-like Domain"/>
    <property type="match status" value="1"/>
</dbReference>
<evidence type="ECO:0000256" key="3">
    <source>
        <dbReference type="RuleBase" id="RU000363"/>
    </source>
</evidence>
<dbReference type="GO" id="GO:0016616">
    <property type="term" value="F:oxidoreductase activity, acting on the CH-OH group of donors, NAD or NADP as acceptor"/>
    <property type="evidence" value="ECO:0007669"/>
    <property type="project" value="UniProtKB-ARBA"/>
</dbReference>
<protein>
    <recommendedName>
        <fullName evidence="5">Dehydrogenase</fullName>
    </recommendedName>
</protein>
<evidence type="ECO:0000256" key="1">
    <source>
        <dbReference type="ARBA" id="ARBA00006484"/>
    </source>
</evidence>
<dbReference type="EMBL" id="GEDC01005690">
    <property type="protein sequence ID" value="JAS31608.1"/>
    <property type="molecule type" value="Transcribed_RNA"/>
</dbReference>
<keyword evidence="2" id="KW-0560">Oxidoreductase</keyword>
<evidence type="ECO:0000256" key="2">
    <source>
        <dbReference type="ARBA" id="ARBA00023002"/>
    </source>
</evidence>
<comment type="similarity">
    <text evidence="1 3">Belongs to the short-chain dehydrogenases/reductases (SDR) family.</text>
</comment>